<reference evidence="1 2" key="1">
    <citation type="submission" date="2013-06" db="EMBL/GenBank/DDBJ databases">
        <title>The draft sequence of the Mycobacterium elephantis genome.</title>
        <authorList>
            <person name="Pettersson F.B."/>
            <person name="Das S."/>
            <person name="Dasgupta S."/>
            <person name="Bhattacharya A."/>
            <person name="Kirsebom L.A."/>
        </authorList>
    </citation>
    <scope>NUCLEOTIDE SEQUENCE [LARGE SCALE GENOMIC DNA]</scope>
    <source>
        <strain evidence="1 2">DSM 44368</strain>
    </source>
</reference>
<name>A0A439DME6_9MYCO</name>
<sequence>MRNEPLLFGIQGVTGNSLDGNDLSAMYRGRAPDDRNAIASTILWVMF</sequence>
<evidence type="ECO:0000313" key="1">
    <source>
        <dbReference type="EMBL" id="RWA16047.1"/>
    </source>
</evidence>
<gene>
    <name evidence="1" type="ORF">MELE44368_08385</name>
</gene>
<dbReference type="AlphaFoldDB" id="A0A439DME6"/>
<dbReference type="Proteomes" id="UP000287177">
    <property type="component" value="Unassembled WGS sequence"/>
</dbReference>
<organism evidence="1 2">
    <name type="scientific">Mycolicibacterium elephantis DSM 44368</name>
    <dbReference type="NCBI Taxonomy" id="1335622"/>
    <lineage>
        <taxon>Bacteria</taxon>
        <taxon>Bacillati</taxon>
        <taxon>Actinomycetota</taxon>
        <taxon>Actinomycetes</taxon>
        <taxon>Mycobacteriales</taxon>
        <taxon>Mycobacteriaceae</taxon>
        <taxon>Mycolicibacterium</taxon>
    </lineage>
</organism>
<protein>
    <submittedName>
        <fullName evidence="1">Uncharacterized protein</fullName>
    </submittedName>
</protein>
<accession>A0A439DME6</accession>
<proteinExistence type="predicted"/>
<comment type="caution">
    <text evidence="1">The sequence shown here is derived from an EMBL/GenBank/DDBJ whole genome shotgun (WGS) entry which is preliminary data.</text>
</comment>
<keyword evidence="2" id="KW-1185">Reference proteome</keyword>
<evidence type="ECO:0000313" key="2">
    <source>
        <dbReference type="Proteomes" id="UP000287177"/>
    </source>
</evidence>
<dbReference type="EMBL" id="ATDN01000067">
    <property type="protein sequence ID" value="RWA16047.1"/>
    <property type="molecule type" value="Genomic_DNA"/>
</dbReference>